<dbReference type="AlphaFoldDB" id="A0A1R4HK53"/>
<keyword evidence="2" id="KW-1185">Reference proteome</keyword>
<dbReference type="Proteomes" id="UP000195667">
    <property type="component" value="Unassembled WGS sequence"/>
</dbReference>
<dbReference type="OrthoDB" id="3212305at2"/>
<organism evidence="1 2">
    <name type="scientific">Crenothrix polyspora</name>
    <dbReference type="NCBI Taxonomy" id="360316"/>
    <lineage>
        <taxon>Bacteria</taxon>
        <taxon>Pseudomonadati</taxon>
        <taxon>Pseudomonadota</taxon>
        <taxon>Gammaproteobacteria</taxon>
        <taxon>Methylococcales</taxon>
        <taxon>Crenotrichaceae</taxon>
        <taxon>Crenothrix</taxon>
    </lineage>
</organism>
<sequence>MKKKLKTVLGVALLGIDERSCKLLSLFFKGPCEGFASVVAETDASIDIIDTHFANSEQLVENSLARTPHRAIIVLTAKKTDRLEYDNLLYLDKPIKAEQMMAALNWAQDISNGISSPKPIVFTESAFHQELVAQTKPVFKATHLTVEASLTAANQDGTAISSTTENLQNKLIDFEEQRKKTKYRSARSITENDFNDFIDFSPDADFNDINARYHAIYDIKNHYQGYVQYTYQSAMAKMQILQLNSSLWKSLVILPHSREIWIDADDSLLKQMAGTWLDMDSMNVSSVDTETALNLADVEKIQDFNSFLWKLALWTSKGRYPKTIAVDSPVYLKQWPDFTRYIVTPHALRISGLLIGRGPETMITIAQLLAIELRYVYIFISASHALGLAAQAKRQVDSLIQVTLPTIQPLKKNLFIKFISRLQEK</sequence>
<accession>A0A1R4HK53</accession>
<dbReference type="RefSeq" id="WP_087145394.1">
    <property type="nucleotide sequence ID" value="NZ_FUKI01000175.1"/>
</dbReference>
<proteinExistence type="predicted"/>
<evidence type="ECO:0000313" key="1">
    <source>
        <dbReference type="EMBL" id="SJM96583.1"/>
    </source>
</evidence>
<dbReference type="EMBL" id="FUKI01000175">
    <property type="protein sequence ID" value="SJM96583.1"/>
    <property type="molecule type" value="Genomic_DNA"/>
</dbReference>
<reference evidence="2" key="1">
    <citation type="submission" date="2017-02" db="EMBL/GenBank/DDBJ databases">
        <authorList>
            <person name="Daims H."/>
        </authorList>
    </citation>
    <scope>NUCLEOTIDE SEQUENCE [LARGE SCALE GENOMIC DNA]</scope>
</reference>
<name>A0A1R4HK53_9GAMM</name>
<protein>
    <submittedName>
        <fullName evidence="1">Uncharacterized protein</fullName>
    </submittedName>
</protein>
<evidence type="ECO:0000313" key="2">
    <source>
        <dbReference type="Proteomes" id="UP000195667"/>
    </source>
</evidence>
<gene>
    <name evidence="1" type="ORF">CRENPOLYSF1_940021</name>
</gene>